<proteinExistence type="predicted"/>
<dbReference type="Pfam" id="PF04338">
    <property type="entry name" value="DUF481"/>
    <property type="match status" value="1"/>
</dbReference>
<keyword evidence="2" id="KW-0614">Plasmid</keyword>
<dbReference type="RefSeq" id="WP_306099216.1">
    <property type="nucleotide sequence ID" value="NZ_CP162602.1"/>
</dbReference>
<name>A0AB39HI40_9VIBR</name>
<dbReference type="InterPro" id="IPR007433">
    <property type="entry name" value="DUF481"/>
</dbReference>
<sequence>MKLAVMAPLLGGLLISTNALAETPSKDKDEGLTGSAKLGFIYSKSDDTSSSLNSSGALQYKKNKITHALSASSYYTNSSDDDDGVNKYTLDYKVSYTFYEEYATYLSNQYKHSQYGTYRHVYDITMGIQNDLVDSETATLTVGGGPGYRYSKRQANDDDYPNQEENDLILNAFILGSKEISKSLSVGGSADVDYGQSNTEYTLGANLTNKLVDDVSLILDTQYIYNTEVSDDDNHDEIYSTVSISYAF</sequence>
<dbReference type="KEGG" id="vih:AB0763_14825"/>
<protein>
    <submittedName>
        <fullName evidence="2">DUF481 domain-containing protein</fullName>
    </submittedName>
</protein>
<gene>
    <name evidence="2" type="ORF">AB0763_14825</name>
</gene>
<feature type="signal peptide" evidence="1">
    <location>
        <begin position="1"/>
        <end position="21"/>
    </location>
</feature>
<evidence type="ECO:0000256" key="1">
    <source>
        <dbReference type="SAM" id="SignalP"/>
    </source>
</evidence>
<accession>A0AB39HI40</accession>
<dbReference type="EMBL" id="CP162602">
    <property type="protein sequence ID" value="XDK27037.1"/>
    <property type="molecule type" value="Genomic_DNA"/>
</dbReference>
<organism evidence="2">
    <name type="scientific">Vibrio sp. HB236076</name>
    <dbReference type="NCBI Taxonomy" id="3232307"/>
    <lineage>
        <taxon>Bacteria</taxon>
        <taxon>Pseudomonadati</taxon>
        <taxon>Pseudomonadota</taxon>
        <taxon>Gammaproteobacteria</taxon>
        <taxon>Vibrionales</taxon>
        <taxon>Vibrionaceae</taxon>
        <taxon>Vibrio</taxon>
    </lineage>
</organism>
<reference evidence="2" key="1">
    <citation type="submission" date="2024-07" db="EMBL/GenBank/DDBJ databases">
        <title>Genome Analysis of a Potential Novel Vibrio Species Secreting pH- and Thermo-stable Alginate Lyase and its Application in Producing Alginate Oligosaccharides.</title>
        <authorList>
            <person name="Huang H."/>
            <person name="Bao K."/>
        </authorList>
    </citation>
    <scope>NUCLEOTIDE SEQUENCE</scope>
    <source>
        <strain evidence="2">HB236076</strain>
        <plasmid evidence="2">p-HB236076</plasmid>
    </source>
</reference>
<dbReference type="AlphaFoldDB" id="A0AB39HI40"/>
<feature type="chain" id="PRO_5044249259" evidence="1">
    <location>
        <begin position="22"/>
        <end position="248"/>
    </location>
</feature>
<evidence type="ECO:0000313" key="2">
    <source>
        <dbReference type="EMBL" id="XDK27037.1"/>
    </source>
</evidence>
<geneLocation type="plasmid" evidence="2">
    <name>p-HB236076</name>
</geneLocation>
<keyword evidence="1" id="KW-0732">Signal</keyword>